<reference evidence="2" key="1">
    <citation type="submission" date="2021-01" db="EMBL/GenBank/DDBJ databases">
        <title>Adiantum capillus-veneris genome.</title>
        <authorList>
            <person name="Fang Y."/>
            <person name="Liao Q."/>
        </authorList>
    </citation>
    <scope>NUCLEOTIDE SEQUENCE</scope>
    <source>
        <strain evidence="2">H3</strain>
        <tissue evidence="2">Leaf</tissue>
    </source>
</reference>
<accession>A0A9D4UKX1</accession>
<comment type="caution">
    <text evidence="2">The sequence shown here is derived from an EMBL/GenBank/DDBJ whole genome shotgun (WGS) entry which is preliminary data.</text>
</comment>
<dbReference type="GO" id="GO:0080043">
    <property type="term" value="F:quercetin 3-O-glucosyltransferase activity"/>
    <property type="evidence" value="ECO:0007669"/>
    <property type="project" value="TreeGrafter"/>
</dbReference>
<evidence type="ECO:0000313" key="2">
    <source>
        <dbReference type="EMBL" id="KAI5069632.1"/>
    </source>
</evidence>
<gene>
    <name evidence="2" type="ORF">GOP47_0015933</name>
</gene>
<dbReference type="SUPFAM" id="SSF53756">
    <property type="entry name" value="UDP-Glycosyltransferase/glycogen phosphorylase"/>
    <property type="match status" value="1"/>
</dbReference>
<evidence type="ECO:0000256" key="1">
    <source>
        <dbReference type="ARBA" id="ARBA00009995"/>
    </source>
</evidence>
<dbReference type="GO" id="GO:0080044">
    <property type="term" value="F:quercetin 7-O-glucosyltransferase activity"/>
    <property type="evidence" value="ECO:0007669"/>
    <property type="project" value="TreeGrafter"/>
</dbReference>
<dbReference type="EMBL" id="JABFUD020000015">
    <property type="protein sequence ID" value="KAI5069632.1"/>
    <property type="molecule type" value="Genomic_DNA"/>
</dbReference>
<protein>
    <submittedName>
        <fullName evidence="2">Uncharacterized protein</fullName>
    </submittedName>
</protein>
<dbReference type="Gene3D" id="3.40.50.2000">
    <property type="entry name" value="Glycogen Phosphorylase B"/>
    <property type="match status" value="2"/>
</dbReference>
<dbReference type="OrthoDB" id="5835829at2759"/>
<evidence type="ECO:0000313" key="3">
    <source>
        <dbReference type="Proteomes" id="UP000886520"/>
    </source>
</evidence>
<dbReference type="PANTHER" id="PTHR11926:SF774">
    <property type="entry name" value="UDP-GLYCOSYLTRANSFERASE 85A1-RELATED"/>
    <property type="match status" value="1"/>
</dbReference>
<sequence length="327" mass="36353">MAREKQEEQQHHHVVAVPLPVPRHLNPLMRLCKLLAKQQSDIIITTSDAVDALPLAQEHHNPYPAITPTATAAPHSLVRSIRLPLRGIDLSNGFKLSLLEAYDALVSIAPDLEQLILSLSLHGPLVTCLLSDFNITGALSLEEVKEATTAIGVEMQKLFRELSGLPTLCNEDIPHFRYVTDETFSLWTNSTKSWQVCDTRAHAVVVNSYEDLEASAIATLSKCCNVLIYDVGFWVESLNEESATSLWEEDKANNIFFGFFELGWWMTSTTPLRPKFSTVMLQPATPTARVPESVLSCLMLRLGGLELATRAATKDTRGFKLYPNPDE</sequence>
<organism evidence="2 3">
    <name type="scientific">Adiantum capillus-veneris</name>
    <name type="common">Maidenhair fern</name>
    <dbReference type="NCBI Taxonomy" id="13818"/>
    <lineage>
        <taxon>Eukaryota</taxon>
        <taxon>Viridiplantae</taxon>
        <taxon>Streptophyta</taxon>
        <taxon>Embryophyta</taxon>
        <taxon>Tracheophyta</taxon>
        <taxon>Polypodiopsida</taxon>
        <taxon>Polypodiidae</taxon>
        <taxon>Polypodiales</taxon>
        <taxon>Pteridineae</taxon>
        <taxon>Pteridaceae</taxon>
        <taxon>Vittarioideae</taxon>
        <taxon>Adiantum</taxon>
    </lineage>
</organism>
<comment type="similarity">
    <text evidence="1">Belongs to the UDP-glycosyltransferase family.</text>
</comment>
<dbReference type="PANTHER" id="PTHR11926">
    <property type="entry name" value="GLUCOSYL/GLUCURONOSYL TRANSFERASES"/>
    <property type="match status" value="1"/>
</dbReference>
<name>A0A9D4UKX1_ADICA</name>
<dbReference type="AlphaFoldDB" id="A0A9D4UKX1"/>
<dbReference type="Proteomes" id="UP000886520">
    <property type="component" value="Chromosome 15"/>
</dbReference>
<proteinExistence type="inferred from homology"/>
<keyword evidence="3" id="KW-1185">Reference proteome</keyword>